<comment type="caution">
    <text evidence="9">The sequence shown here is derived from an EMBL/GenBank/DDBJ whole genome shotgun (WGS) entry which is preliminary data.</text>
</comment>
<evidence type="ECO:0000259" key="8">
    <source>
        <dbReference type="Pfam" id="PF20519"/>
    </source>
</evidence>
<dbReference type="PANTHER" id="PTHR46730">
    <property type="entry name" value="POLYCYSTIN-1"/>
    <property type="match status" value="1"/>
</dbReference>
<feature type="transmembrane region" description="Helical" evidence="7">
    <location>
        <begin position="390"/>
        <end position="410"/>
    </location>
</feature>
<dbReference type="GO" id="GO:0006816">
    <property type="term" value="P:calcium ion transport"/>
    <property type="evidence" value="ECO:0007669"/>
    <property type="project" value="TreeGrafter"/>
</dbReference>
<protein>
    <recommendedName>
        <fullName evidence="8">Polycystin domain-containing protein</fullName>
    </recommendedName>
</protein>
<keyword evidence="10" id="KW-1185">Reference proteome</keyword>
<evidence type="ECO:0000313" key="9">
    <source>
        <dbReference type="EMBL" id="KAG9347891.1"/>
    </source>
</evidence>
<sequence length="547" mass="62273">MLYLKLTEYLEDFHSWASVYSRPSHSRFTHMQRLSVCLLLLEGYICANTVLISLRSDEQCTVELGLVNFSTVSLVTGMCSMLVVLPVGGLVTLLFRLRKATNWKDSFTGQYKNRKLDIYSVEAISDNQLVDHSIYESYLSCHNLQPWTEKKWRTKCEREVLDWHSPSLVSIPYCELHSKNRGWGTQNCSCNGNIRPLDEDVKLSQCTIQSRHKAEHSCELEQQEFANCKAGLPSWFGSVAWALCLSLSLACVVIAGVLGIKFSTTKSLLWMHSLFFSLLCCVFVVQPTLILSGAIVVSLWYKERSDFYIGSEETEPVNGPLTHWRHNGSCMSDICLLSPYHHPQSPRTHFDRVLVARQRARYLRLARPPTPAELKGVRDKMRKETLIHKTLREAILYIVMLCLLLFITYGKCSNSQYQLNEAVRREFTRGSHSLFYAIKTHNDWWNWTVTTLLDGLYWETWYNRASNNNKASSVQGTSILIGQPILKKIEAENKRVCKVPSAFEGQVPECLPAYSLVADIGPAGRHRHCGHIACYDGAGNRVSLGRT</sequence>
<keyword evidence="3 7" id="KW-0812">Transmembrane</keyword>
<comment type="subcellular location">
    <subcellularLocation>
        <location evidence="1">Membrane</location>
        <topology evidence="1">Multi-pass membrane protein</topology>
    </subcellularLocation>
</comment>
<evidence type="ECO:0000256" key="2">
    <source>
        <dbReference type="ARBA" id="ARBA00007200"/>
    </source>
</evidence>
<evidence type="ECO:0000313" key="10">
    <source>
        <dbReference type="Proteomes" id="UP000824540"/>
    </source>
</evidence>
<evidence type="ECO:0000256" key="3">
    <source>
        <dbReference type="ARBA" id="ARBA00022692"/>
    </source>
</evidence>
<dbReference type="GO" id="GO:0005261">
    <property type="term" value="F:monoatomic cation channel activity"/>
    <property type="evidence" value="ECO:0007669"/>
    <property type="project" value="TreeGrafter"/>
</dbReference>
<dbReference type="Proteomes" id="UP000824540">
    <property type="component" value="Unassembled WGS sequence"/>
</dbReference>
<feature type="transmembrane region" description="Helical" evidence="7">
    <location>
        <begin position="239"/>
        <end position="262"/>
    </location>
</feature>
<evidence type="ECO:0000256" key="5">
    <source>
        <dbReference type="ARBA" id="ARBA00022989"/>
    </source>
</evidence>
<keyword evidence="6 7" id="KW-0472">Membrane</keyword>
<keyword evidence="5 7" id="KW-1133">Transmembrane helix</keyword>
<dbReference type="InterPro" id="IPR046791">
    <property type="entry name" value="Polycystin_dom"/>
</dbReference>
<evidence type="ECO:0000256" key="4">
    <source>
        <dbReference type="ARBA" id="ARBA00022737"/>
    </source>
</evidence>
<name>A0A8T2P9I4_9TELE</name>
<feature type="non-terminal residue" evidence="9">
    <location>
        <position position="547"/>
    </location>
</feature>
<evidence type="ECO:0000256" key="1">
    <source>
        <dbReference type="ARBA" id="ARBA00004141"/>
    </source>
</evidence>
<dbReference type="EMBL" id="JAFBMS010000012">
    <property type="protein sequence ID" value="KAG9347891.1"/>
    <property type="molecule type" value="Genomic_DNA"/>
</dbReference>
<feature type="transmembrane region" description="Helical" evidence="7">
    <location>
        <begin position="74"/>
        <end position="95"/>
    </location>
</feature>
<dbReference type="OrthoDB" id="10044145at2759"/>
<feature type="transmembrane region" description="Helical" evidence="7">
    <location>
        <begin position="34"/>
        <end position="54"/>
    </location>
</feature>
<dbReference type="Pfam" id="PF20519">
    <property type="entry name" value="Polycystin_dom"/>
    <property type="match status" value="1"/>
</dbReference>
<feature type="transmembrane region" description="Helical" evidence="7">
    <location>
        <begin position="274"/>
        <end position="301"/>
    </location>
</feature>
<evidence type="ECO:0000256" key="6">
    <source>
        <dbReference type="ARBA" id="ARBA00023136"/>
    </source>
</evidence>
<proteinExistence type="inferred from homology"/>
<accession>A0A8T2P9I4</accession>
<dbReference type="GO" id="GO:0005886">
    <property type="term" value="C:plasma membrane"/>
    <property type="evidence" value="ECO:0007669"/>
    <property type="project" value="TreeGrafter"/>
</dbReference>
<dbReference type="PANTHER" id="PTHR46730:SF4">
    <property type="entry name" value="POLYCYSTIC KIDNEY DISEASE PROTEIN 1-LIKE 1"/>
    <property type="match status" value="1"/>
</dbReference>
<dbReference type="AlphaFoldDB" id="A0A8T2P9I4"/>
<organism evidence="9 10">
    <name type="scientific">Albula glossodonta</name>
    <name type="common">roundjaw bonefish</name>
    <dbReference type="NCBI Taxonomy" id="121402"/>
    <lineage>
        <taxon>Eukaryota</taxon>
        <taxon>Metazoa</taxon>
        <taxon>Chordata</taxon>
        <taxon>Craniata</taxon>
        <taxon>Vertebrata</taxon>
        <taxon>Euteleostomi</taxon>
        <taxon>Actinopterygii</taxon>
        <taxon>Neopterygii</taxon>
        <taxon>Teleostei</taxon>
        <taxon>Albuliformes</taxon>
        <taxon>Albulidae</taxon>
        <taxon>Albula</taxon>
    </lineage>
</organism>
<keyword evidence="4" id="KW-0677">Repeat</keyword>
<evidence type="ECO:0000256" key="7">
    <source>
        <dbReference type="SAM" id="Phobius"/>
    </source>
</evidence>
<feature type="domain" description="Polycystin" evidence="8">
    <location>
        <begin position="435"/>
        <end position="516"/>
    </location>
</feature>
<reference evidence="9" key="1">
    <citation type="thesis" date="2021" institute="BYU ScholarsArchive" country="Provo, UT, USA">
        <title>Applications of and Algorithms for Genome Assembly and Genomic Analyses with an Emphasis on Marine Teleosts.</title>
        <authorList>
            <person name="Pickett B.D."/>
        </authorList>
    </citation>
    <scope>NUCLEOTIDE SEQUENCE</scope>
    <source>
        <strain evidence="9">HI-2016</strain>
    </source>
</reference>
<gene>
    <name evidence="9" type="ORF">JZ751_003908</name>
</gene>
<comment type="similarity">
    <text evidence="2">Belongs to the polycystin family.</text>
</comment>